<dbReference type="EMBL" id="CP045896">
    <property type="protein sequence ID" value="QQP50762.1"/>
    <property type="molecule type" value="Genomic_DNA"/>
</dbReference>
<accession>A0A7T8HIL3</accession>
<reference evidence="2" key="1">
    <citation type="submission" date="2021-01" db="EMBL/GenBank/DDBJ databases">
        <title>Caligus Genome Assembly.</title>
        <authorList>
            <person name="Gallardo-Escarate C."/>
        </authorList>
    </citation>
    <scope>NUCLEOTIDE SEQUENCE [LARGE SCALE GENOMIC DNA]</scope>
</reference>
<evidence type="ECO:0000313" key="1">
    <source>
        <dbReference type="EMBL" id="QQP50762.1"/>
    </source>
</evidence>
<protein>
    <submittedName>
        <fullName evidence="1">Uncharacterized protein</fullName>
    </submittedName>
</protein>
<gene>
    <name evidence="1" type="ORF">FKW44_011885</name>
</gene>
<keyword evidence="2" id="KW-1185">Reference proteome</keyword>
<feature type="non-terminal residue" evidence="1">
    <location>
        <position position="1"/>
    </location>
</feature>
<proteinExistence type="predicted"/>
<dbReference type="AlphaFoldDB" id="A0A7T8HIL3"/>
<organism evidence="1 2">
    <name type="scientific">Caligus rogercresseyi</name>
    <name type="common">Sea louse</name>
    <dbReference type="NCBI Taxonomy" id="217165"/>
    <lineage>
        <taxon>Eukaryota</taxon>
        <taxon>Metazoa</taxon>
        <taxon>Ecdysozoa</taxon>
        <taxon>Arthropoda</taxon>
        <taxon>Crustacea</taxon>
        <taxon>Multicrustacea</taxon>
        <taxon>Hexanauplia</taxon>
        <taxon>Copepoda</taxon>
        <taxon>Siphonostomatoida</taxon>
        <taxon>Caligidae</taxon>
        <taxon>Caligus</taxon>
    </lineage>
</organism>
<evidence type="ECO:0000313" key="2">
    <source>
        <dbReference type="Proteomes" id="UP000595437"/>
    </source>
</evidence>
<feature type="non-terminal residue" evidence="1">
    <location>
        <position position="53"/>
    </location>
</feature>
<dbReference type="Proteomes" id="UP000595437">
    <property type="component" value="Chromosome 7"/>
</dbReference>
<name>A0A7T8HIL3_CALRO</name>
<sequence length="53" mass="5739">GKTVAPEVGDIIIFCKYVICTAKEETNLNKPIEAPKAAFLLPLRLPPESGMNP</sequence>